<sequence>MPHTTLIDAATLAAHLDDADWLVIDTRFDLANPAWGEADYAASGHIRGAVYAHLDTVLSGKGEAAINGGRHPLPSREEAARRFAALGIGDATQVVVYDTMGAMFAGRLWWMLRWCGHENVAVLDGGFAAWQAYAATRPDADHLVEKTVVKRPPAPFTLRPALEQLVDAQAVLANIDSAACTVLDARAPDRFRGENEKTDPVAGHIPGARNGFFKDNLDADGRFRPAAALRERFEALAGGKPVIHQCGSGVTACHNLLAARHAGIASGVLYAGSWSEWIEDGARPVVTGE</sequence>
<reference evidence="5" key="2">
    <citation type="journal article" date="2007" name="IUBMB Life">
        <title>Common themes and variations in the rhodanese superfamily.</title>
        <authorList>
            <person name="Cipollone R."/>
            <person name="Ascenzi P."/>
            <person name="Visca P."/>
        </authorList>
    </citation>
    <scope>NUCLEOTIDE SEQUENCE</scope>
</reference>
<dbReference type="EC" id="2.8.1.-" evidence="5"/>
<feature type="domain" description="Rhodanese" evidence="3">
    <location>
        <begin position="17"/>
        <end position="135"/>
    </location>
</feature>
<dbReference type="RefSeq" id="WP_028310267.1">
    <property type="nucleotide sequence ID" value="NZ_AXWS01000007.1"/>
</dbReference>
<reference evidence="5" key="1">
    <citation type="journal article" date="2002" name="EMBO Rep.">
        <title>The rhodanese/Cdc25 phosphatase superfamily. Sequence-structure-function relations.</title>
        <authorList>
            <person name="Bordo D."/>
            <person name="Bork P."/>
        </authorList>
    </citation>
    <scope>NUCLEOTIDE SEQUENCE</scope>
</reference>
<dbReference type="CDD" id="cd01448">
    <property type="entry name" value="TST_Repeat_1"/>
    <property type="match status" value="1"/>
</dbReference>
<feature type="domain" description="Rhodanese" evidence="3">
    <location>
        <begin position="176"/>
        <end position="286"/>
    </location>
</feature>
<name>A0A8B6X168_9BURK</name>
<dbReference type="OrthoDB" id="9781034at2"/>
<dbReference type="GO" id="GO:0004792">
    <property type="term" value="F:thiosulfate-cyanide sulfurtransferase activity"/>
    <property type="evidence" value="ECO:0007669"/>
    <property type="project" value="TreeGrafter"/>
</dbReference>
<keyword evidence="1" id="KW-0808">Transferase</keyword>
<evidence type="ECO:0000313" key="4">
    <source>
        <dbReference type="Proteomes" id="UP000675920"/>
    </source>
</evidence>
<proteinExistence type="predicted"/>
<keyword evidence="4" id="KW-1185">Reference proteome</keyword>
<evidence type="ECO:0000313" key="5">
    <source>
        <dbReference type="RefSeq" id="WP_028310267.1"/>
    </source>
</evidence>
<dbReference type="PROSITE" id="PS50206">
    <property type="entry name" value="RHODANESE_3"/>
    <property type="match status" value="2"/>
</dbReference>
<keyword evidence="2" id="KW-0677">Repeat</keyword>
<protein>
    <submittedName>
        <fullName evidence="5">Sulfurtransferase</fullName>
        <ecNumber evidence="5">2.8.1.-</ecNumber>
    </submittedName>
</protein>
<dbReference type="PANTHER" id="PTHR11364:SF27">
    <property type="entry name" value="SULFURTRANSFERASE"/>
    <property type="match status" value="1"/>
</dbReference>
<dbReference type="CDD" id="cd01449">
    <property type="entry name" value="TST_Repeat_2"/>
    <property type="match status" value="1"/>
</dbReference>
<accession>A0A8B6X168</accession>
<dbReference type="AlphaFoldDB" id="A0A8B6X168"/>
<dbReference type="Pfam" id="PF00581">
    <property type="entry name" value="Rhodanese"/>
    <property type="match status" value="2"/>
</dbReference>
<dbReference type="Proteomes" id="UP000675920">
    <property type="component" value="Unplaced"/>
</dbReference>
<dbReference type="InterPro" id="IPR036873">
    <property type="entry name" value="Rhodanese-like_dom_sf"/>
</dbReference>
<dbReference type="Gene3D" id="3.40.250.10">
    <property type="entry name" value="Rhodanese-like domain"/>
    <property type="match status" value="2"/>
</dbReference>
<dbReference type="PANTHER" id="PTHR11364">
    <property type="entry name" value="THIOSULFATE SULFERTANSFERASE"/>
    <property type="match status" value="1"/>
</dbReference>
<evidence type="ECO:0000256" key="1">
    <source>
        <dbReference type="ARBA" id="ARBA00022679"/>
    </source>
</evidence>
<dbReference type="SMART" id="SM00450">
    <property type="entry name" value="RHOD"/>
    <property type="match status" value="2"/>
</dbReference>
<organism evidence="4 5">
    <name type="scientific">Derxia gummosa DSM 723</name>
    <dbReference type="NCBI Taxonomy" id="1121388"/>
    <lineage>
        <taxon>Bacteria</taxon>
        <taxon>Pseudomonadati</taxon>
        <taxon>Pseudomonadota</taxon>
        <taxon>Betaproteobacteria</taxon>
        <taxon>Burkholderiales</taxon>
        <taxon>Alcaligenaceae</taxon>
        <taxon>Derxia</taxon>
    </lineage>
</organism>
<evidence type="ECO:0000259" key="3">
    <source>
        <dbReference type="PROSITE" id="PS50206"/>
    </source>
</evidence>
<reference evidence="5" key="3">
    <citation type="submission" date="2025-08" db="UniProtKB">
        <authorList>
            <consortium name="RefSeq"/>
        </authorList>
    </citation>
    <scope>IDENTIFICATION</scope>
</reference>
<dbReference type="SUPFAM" id="SSF52821">
    <property type="entry name" value="Rhodanese/Cell cycle control phosphatase"/>
    <property type="match status" value="2"/>
</dbReference>
<dbReference type="InterPro" id="IPR045078">
    <property type="entry name" value="TST/MPST-like"/>
</dbReference>
<dbReference type="InterPro" id="IPR001763">
    <property type="entry name" value="Rhodanese-like_dom"/>
</dbReference>
<evidence type="ECO:0000256" key="2">
    <source>
        <dbReference type="ARBA" id="ARBA00022737"/>
    </source>
</evidence>